<evidence type="ECO:0000313" key="2">
    <source>
        <dbReference type="EMBL" id="SSW67381.1"/>
    </source>
</evidence>
<dbReference type="InterPro" id="IPR005064">
    <property type="entry name" value="BUG"/>
</dbReference>
<gene>
    <name evidence="2" type="ORF">AGI3411_03044</name>
</gene>
<dbReference type="Proteomes" id="UP000289184">
    <property type="component" value="Unassembled WGS sequence"/>
</dbReference>
<dbReference type="InterPro" id="IPR042100">
    <property type="entry name" value="Bug_dom1"/>
</dbReference>
<organism evidence="2 3">
    <name type="scientific">Achromobacter agilis</name>
    <dbReference type="NCBI Taxonomy" id="1353888"/>
    <lineage>
        <taxon>Bacteria</taxon>
        <taxon>Pseudomonadati</taxon>
        <taxon>Pseudomonadota</taxon>
        <taxon>Betaproteobacteria</taxon>
        <taxon>Burkholderiales</taxon>
        <taxon>Alcaligenaceae</taxon>
        <taxon>Achromobacter</taxon>
    </lineage>
</organism>
<dbReference type="CDD" id="cd07012">
    <property type="entry name" value="PBP2_Bug_TTT"/>
    <property type="match status" value="1"/>
</dbReference>
<dbReference type="SUPFAM" id="SSF53850">
    <property type="entry name" value="Periplasmic binding protein-like II"/>
    <property type="match status" value="1"/>
</dbReference>
<proteinExistence type="inferred from homology"/>
<dbReference type="Gene3D" id="3.40.190.150">
    <property type="entry name" value="Bordetella uptake gene, domain 1"/>
    <property type="match status" value="1"/>
</dbReference>
<name>A0A446CHU8_9BURK</name>
<dbReference type="EMBL" id="UFQB01000012">
    <property type="protein sequence ID" value="SSW67381.1"/>
    <property type="molecule type" value="Genomic_DNA"/>
</dbReference>
<evidence type="ECO:0000313" key="3">
    <source>
        <dbReference type="Proteomes" id="UP000289184"/>
    </source>
</evidence>
<dbReference type="PANTHER" id="PTHR42928:SF5">
    <property type="entry name" value="BLR1237 PROTEIN"/>
    <property type="match status" value="1"/>
</dbReference>
<sequence length="378" mass="39637">MQRPLSLHPRVLLCGYTRLSLRAGMHKLHAGASRWTAVIAPRRRPPGIKGKESMLNFKRIAGLCALGAACALSGAAHAQTDAKGQSMTIVVPYGAGGIVDNTARAFAQKLAAELGKPVVVENRGGAGGMIGMNAVARAHDENTLGFTAVSPVTLSPHVMKTLYDPLKDLAPVAAVMYSPVYLVGGPKFTGKTFKDMLSQAKADPDGLSLATAGVGSLGHLMLEQINGQAGVRIAHVPYKGMAQMVPDALGGQFTLMLVNASGPINALIDEGKLKLLAVGSPVRLPARPDTPTLAELGYPMANMTSTFGFFAPASTSPEFRARMNGLINKIAAMPDISKPLTDALNIMSPGTMEQFAAQVQKEYADNGKIVKEAKIGSE</sequence>
<evidence type="ECO:0008006" key="4">
    <source>
        <dbReference type="Google" id="ProtNLM"/>
    </source>
</evidence>
<dbReference type="PANTHER" id="PTHR42928">
    <property type="entry name" value="TRICARBOXYLATE-BINDING PROTEIN"/>
    <property type="match status" value="1"/>
</dbReference>
<dbReference type="Gene3D" id="3.40.190.10">
    <property type="entry name" value="Periplasmic binding protein-like II"/>
    <property type="match status" value="1"/>
</dbReference>
<protein>
    <recommendedName>
        <fullName evidence="4">Tripartite tricarboxylate transporter family receptor</fullName>
    </recommendedName>
</protein>
<keyword evidence="3" id="KW-1185">Reference proteome</keyword>
<dbReference type="AlphaFoldDB" id="A0A446CHU8"/>
<reference evidence="2 3" key="1">
    <citation type="submission" date="2018-07" db="EMBL/GenBank/DDBJ databases">
        <authorList>
            <person name="Peeters C."/>
        </authorList>
    </citation>
    <scope>NUCLEOTIDE SEQUENCE [LARGE SCALE GENOMIC DNA]</scope>
    <source>
        <strain evidence="2 3">LMG 3411</strain>
    </source>
</reference>
<dbReference type="Pfam" id="PF03401">
    <property type="entry name" value="TctC"/>
    <property type="match status" value="1"/>
</dbReference>
<comment type="similarity">
    <text evidence="1">Belongs to the UPF0065 (bug) family.</text>
</comment>
<evidence type="ECO:0000256" key="1">
    <source>
        <dbReference type="ARBA" id="ARBA00006987"/>
    </source>
</evidence>
<accession>A0A446CHU8</accession>